<gene>
    <name evidence="1" type="ORF">SDC9_01148</name>
</gene>
<comment type="caution">
    <text evidence="1">The sequence shown here is derived from an EMBL/GenBank/DDBJ whole genome shotgun (WGS) entry which is preliminary data.</text>
</comment>
<sequence length="76" mass="8790">MRVIARFFRMKGMLDDHYTMYENGDVLHEFDASIYPGNQDLKRTINAKDLNSEIKEKLLENASEADKELAKNLLGL</sequence>
<protein>
    <submittedName>
        <fullName evidence="1">Uncharacterized protein</fullName>
    </submittedName>
</protein>
<organism evidence="1">
    <name type="scientific">bioreactor metagenome</name>
    <dbReference type="NCBI Taxonomy" id="1076179"/>
    <lineage>
        <taxon>unclassified sequences</taxon>
        <taxon>metagenomes</taxon>
        <taxon>ecological metagenomes</taxon>
    </lineage>
</organism>
<accession>A0A644SLZ9</accession>
<proteinExistence type="predicted"/>
<reference evidence="1" key="1">
    <citation type="submission" date="2019-08" db="EMBL/GenBank/DDBJ databases">
        <authorList>
            <person name="Kucharzyk K."/>
            <person name="Murdoch R.W."/>
            <person name="Higgins S."/>
            <person name="Loffler F."/>
        </authorList>
    </citation>
    <scope>NUCLEOTIDE SEQUENCE</scope>
</reference>
<dbReference type="EMBL" id="VSSQ01000002">
    <property type="protein sequence ID" value="MPL55669.1"/>
    <property type="molecule type" value="Genomic_DNA"/>
</dbReference>
<evidence type="ECO:0000313" key="1">
    <source>
        <dbReference type="EMBL" id="MPL55669.1"/>
    </source>
</evidence>
<dbReference type="AlphaFoldDB" id="A0A644SLZ9"/>
<name>A0A644SLZ9_9ZZZZ</name>